<name>A0A6J7I2E3_9ZZZZ</name>
<reference evidence="1" key="1">
    <citation type="submission" date="2020-05" db="EMBL/GenBank/DDBJ databases">
        <authorList>
            <person name="Chiriac C."/>
            <person name="Salcher M."/>
            <person name="Ghai R."/>
            <person name="Kavagutti S V."/>
        </authorList>
    </citation>
    <scope>NUCLEOTIDE SEQUENCE</scope>
</reference>
<dbReference type="AlphaFoldDB" id="A0A6J7I2E3"/>
<dbReference type="Gene3D" id="3.90.226.10">
    <property type="entry name" value="2-enoyl-CoA Hydratase, Chain A, domain 1"/>
    <property type="match status" value="1"/>
</dbReference>
<dbReference type="GO" id="GO:0006635">
    <property type="term" value="P:fatty acid beta-oxidation"/>
    <property type="evidence" value="ECO:0007669"/>
    <property type="project" value="TreeGrafter"/>
</dbReference>
<sequence>MSEAAADGPRVLRTVRDGVATFTLNRPDTLNAMDHGPGSFQRELVDGLEAADHDDDIRVSIVTGSGRAFSSGGQLGAAGELHTANDWYWFLGGEDEDNERIRHLRKPTIGAINGLCFGAALIMAAHFDILIASDQAKIGLIETRFGGTGVDVLTYHVGPQRAKFLCMSGEVLTAEQAKEFGLVLEVVEHARFEERVFDLGRRIAAMPPVGVAMNRRVVNGAMDHMGWGSQKHYALALNAVANGDFREHATQDGRRFSDLMKEGWKAFKDARDAPFKTPWLGG</sequence>
<dbReference type="CDD" id="cd06558">
    <property type="entry name" value="crotonase-like"/>
    <property type="match status" value="1"/>
</dbReference>
<dbReference type="InterPro" id="IPR029045">
    <property type="entry name" value="ClpP/crotonase-like_dom_sf"/>
</dbReference>
<gene>
    <name evidence="1" type="ORF">UFOPK3674_00786</name>
</gene>
<dbReference type="InterPro" id="IPR001753">
    <property type="entry name" value="Enoyl-CoA_hydra/iso"/>
</dbReference>
<dbReference type="PANTHER" id="PTHR11941:SF54">
    <property type="entry name" value="ENOYL-COA HYDRATASE, MITOCHONDRIAL"/>
    <property type="match status" value="1"/>
</dbReference>
<organism evidence="1">
    <name type="scientific">freshwater metagenome</name>
    <dbReference type="NCBI Taxonomy" id="449393"/>
    <lineage>
        <taxon>unclassified sequences</taxon>
        <taxon>metagenomes</taxon>
        <taxon>ecological metagenomes</taxon>
    </lineage>
</organism>
<dbReference type="SUPFAM" id="SSF52096">
    <property type="entry name" value="ClpP/crotonase"/>
    <property type="match status" value="1"/>
</dbReference>
<proteinExistence type="predicted"/>
<evidence type="ECO:0000313" key="1">
    <source>
        <dbReference type="EMBL" id="CAB4924912.1"/>
    </source>
</evidence>
<dbReference type="Pfam" id="PF00378">
    <property type="entry name" value="ECH_1"/>
    <property type="match status" value="1"/>
</dbReference>
<accession>A0A6J7I2E3</accession>
<dbReference type="GO" id="GO:0003824">
    <property type="term" value="F:catalytic activity"/>
    <property type="evidence" value="ECO:0007669"/>
    <property type="project" value="UniProtKB-ARBA"/>
</dbReference>
<dbReference type="EMBL" id="CAFBMX010000003">
    <property type="protein sequence ID" value="CAB4924912.1"/>
    <property type="molecule type" value="Genomic_DNA"/>
</dbReference>
<dbReference type="PANTHER" id="PTHR11941">
    <property type="entry name" value="ENOYL-COA HYDRATASE-RELATED"/>
    <property type="match status" value="1"/>
</dbReference>
<protein>
    <submittedName>
        <fullName evidence="1">Unannotated protein</fullName>
    </submittedName>
</protein>